<dbReference type="InterPro" id="IPR037925">
    <property type="entry name" value="FlgE/F/G-like"/>
</dbReference>
<comment type="subcellular location">
    <subcellularLocation>
        <location evidence="1 5">Bacterial flagellum basal body</location>
    </subcellularLocation>
</comment>
<dbReference type="InterPro" id="IPR053967">
    <property type="entry name" value="LlgE_F_G-like_D1"/>
</dbReference>
<dbReference type="NCBIfam" id="TIGR03506">
    <property type="entry name" value="FlgEFG_subfam"/>
    <property type="match status" value="2"/>
</dbReference>
<evidence type="ECO:0000313" key="10">
    <source>
        <dbReference type="EMBL" id="QTL98754.1"/>
    </source>
</evidence>
<accession>A0A8A7KKZ0</accession>
<proteinExistence type="inferred from homology"/>
<dbReference type="InterPro" id="IPR020013">
    <property type="entry name" value="Flagellar_FlgE/F/G"/>
</dbReference>
<evidence type="ECO:0000259" key="6">
    <source>
        <dbReference type="Pfam" id="PF00460"/>
    </source>
</evidence>
<organism evidence="10 11">
    <name type="scientific">Iocasia fonsfrigidae</name>
    <dbReference type="NCBI Taxonomy" id="2682810"/>
    <lineage>
        <taxon>Bacteria</taxon>
        <taxon>Bacillati</taxon>
        <taxon>Bacillota</taxon>
        <taxon>Clostridia</taxon>
        <taxon>Halanaerobiales</taxon>
        <taxon>Halanaerobiaceae</taxon>
        <taxon>Iocasia</taxon>
    </lineage>
</organism>
<dbReference type="PANTHER" id="PTHR30435">
    <property type="entry name" value="FLAGELLAR PROTEIN"/>
    <property type="match status" value="1"/>
</dbReference>
<dbReference type="KEGG" id="ifn:GM661_12655"/>
<feature type="domain" description="Flagellar basal body rod protein N-terminal" evidence="6">
    <location>
        <begin position="5"/>
        <end position="35"/>
    </location>
</feature>
<feature type="domain" description="Flagellar hook protein FlgE D2" evidence="8">
    <location>
        <begin position="314"/>
        <end position="419"/>
    </location>
</feature>
<dbReference type="EMBL" id="CP046640">
    <property type="protein sequence ID" value="QTL98754.1"/>
    <property type="molecule type" value="Genomic_DNA"/>
</dbReference>
<dbReference type="InterPro" id="IPR010930">
    <property type="entry name" value="Flg_bb/hook_C_dom"/>
</dbReference>
<name>A0A8A7KKZ0_9FIRM</name>
<evidence type="ECO:0000256" key="3">
    <source>
        <dbReference type="ARBA" id="ARBA00019015"/>
    </source>
</evidence>
<dbReference type="Proteomes" id="UP000665020">
    <property type="component" value="Chromosome"/>
</dbReference>
<dbReference type="GO" id="GO:0005198">
    <property type="term" value="F:structural molecule activity"/>
    <property type="evidence" value="ECO:0007669"/>
    <property type="project" value="InterPro"/>
</dbReference>
<dbReference type="RefSeq" id="WP_230867149.1">
    <property type="nucleotide sequence ID" value="NZ_CP046640.1"/>
</dbReference>
<dbReference type="Pfam" id="PF07559">
    <property type="entry name" value="FlgE_D2"/>
    <property type="match status" value="1"/>
</dbReference>
<dbReference type="GO" id="GO:0044780">
    <property type="term" value="P:bacterial-type flagellum assembly"/>
    <property type="evidence" value="ECO:0007669"/>
    <property type="project" value="InterPro"/>
</dbReference>
<dbReference type="AlphaFoldDB" id="A0A8A7KKZ0"/>
<reference evidence="10" key="1">
    <citation type="submission" date="2019-12" db="EMBL/GenBank/DDBJ databases">
        <authorList>
            <person name="zhang j."/>
            <person name="sun C.M."/>
        </authorList>
    </citation>
    <scope>NUCLEOTIDE SEQUENCE</scope>
    <source>
        <strain evidence="10">NS-1</strain>
    </source>
</reference>
<dbReference type="PROSITE" id="PS00588">
    <property type="entry name" value="FLAGELLA_BB_ROD"/>
    <property type="match status" value="1"/>
</dbReference>
<sequence length="539" mass="56901">MMRSLYSAVSGLKAHQTAMDVIGNNISNVNTTGYKSSSITFQELFSQTLQGATSAQDNTGGSNAIQIGLGVSVGSTNYNMESGIIESSNGVLDAALDGDGYFIVSDGSQNYYTRAGSFSYDGEGNITYGNDGYYVQGWQADEDGKINTNIQAGNIYLDRSMDPSATTYCNFTGNINSTLENILKLQTSEIDIKDTNGDTDTISVELTEGSAYNTWEYTLTAGDSSSVFEINNHPSTGSISGEIVLNNDGTVSSFTTDAGDDLLSNALTLSIGGSGPAVTIANHTASFDTSTTALFEDAAGTKESITADYEFDSTAKLTAEVYDSQGNSHTLYLYADQVADNTWEINSSDVDLTDASNVSLDSNTITLVFDDDGKLVSGDELELSFTPDGLSSTQTISVDLSEMSQHADDTDLTAVYDGYTAGSLNDISYSDTGELVGSYSNGYSKIIAQLAIGDFANPSGLLKVGDTLFQESVNSGDVIISTAGSGGTGAIKSSSLEASNVDISEQFSNMIKIQRGYQANSTVITTSDEMLETLVNMKR</sequence>
<keyword evidence="4 5" id="KW-0975">Bacterial flagellum</keyword>
<keyword evidence="10" id="KW-0966">Cell projection</keyword>
<dbReference type="InterPro" id="IPR001444">
    <property type="entry name" value="Flag_bb_rod_N"/>
</dbReference>
<evidence type="ECO:0000259" key="9">
    <source>
        <dbReference type="Pfam" id="PF22692"/>
    </source>
</evidence>
<feature type="domain" description="Flagellar basal-body/hook protein C-terminal" evidence="7">
    <location>
        <begin position="493"/>
        <end position="537"/>
    </location>
</feature>
<dbReference type="PANTHER" id="PTHR30435:SF1">
    <property type="entry name" value="FLAGELLAR HOOK PROTEIN FLGE"/>
    <property type="match status" value="1"/>
</dbReference>
<evidence type="ECO:0000313" key="11">
    <source>
        <dbReference type="Proteomes" id="UP000665020"/>
    </source>
</evidence>
<keyword evidence="11" id="KW-1185">Reference proteome</keyword>
<keyword evidence="10" id="KW-0969">Cilium</keyword>
<evidence type="ECO:0000259" key="7">
    <source>
        <dbReference type="Pfam" id="PF06429"/>
    </source>
</evidence>
<dbReference type="GO" id="GO:0009424">
    <property type="term" value="C:bacterial-type flagellum hook"/>
    <property type="evidence" value="ECO:0007669"/>
    <property type="project" value="InterPro"/>
</dbReference>
<dbReference type="InterPro" id="IPR037058">
    <property type="entry name" value="Falgellar_hook_FlgE_sf"/>
</dbReference>
<evidence type="ECO:0000256" key="2">
    <source>
        <dbReference type="ARBA" id="ARBA00009677"/>
    </source>
</evidence>
<keyword evidence="10" id="KW-0282">Flagellum</keyword>
<dbReference type="Pfam" id="PF06429">
    <property type="entry name" value="Flg_bbr_C"/>
    <property type="match status" value="1"/>
</dbReference>
<dbReference type="InterPro" id="IPR002371">
    <property type="entry name" value="FlgK"/>
</dbReference>
<dbReference type="PRINTS" id="PR01005">
    <property type="entry name" value="FLGHOOKAP1"/>
</dbReference>
<evidence type="ECO:0000256" key="1">
    <source>
        <dbReference type="ARBA" id="ARBA00004117"/>
    </source>
</evidence>
<dbReference type="GO" id="GO:0071978">
    <property type="term" value="P:bacterial-type flagellum-dependent swarming motility"/>
    <property type="evidence" value="ECO:0007669"/>
    <property type="project" value="TreeGrafter"/>
</dbReference>
<dbReference type="Pfam" id="PF22692">
    <property type="entry name" value="LlgE_F_G_D1"/>
    <property type="match status" value="1"/>
</dbReference>
<dbReference type="Pfam" id="PF00460">
    <property type="entry name" value="Flg_bb_rod"/>
    <property type="match status" value="1"/>
</dbReference>
<gene>
    <name evidence="10" type="ORF">GM661_12655</name>
</gene>
<protein>
    <recommendedName>
        <fullName evidence="3 5">Flagellar hook protein FlgE</fullName>
    </recommendedName>
</protein>
<evidence type="ECO:0000256" key="4">
    <source>
        <dbReference type="ARBA" id="ARBA00023143"/>
    </source>
</evidence>
<comment type="function">
    <text evidence="5">A flexible structure which links the flagellar filament to the drive apparatus in the basal body.</text>
</comment>
<evidence type="ECO:0000256" key="5">
    <source>
        <dbReference type="RuleBase" id="RU362116"/>
    </source>
</evidence>
<dbReference type="GO" id="GO:0009425">
    <property type="term" value="C:bacterial-type flagellum basal body"/>
    <property type="evidence" value="ECO:0007669"/>
    <property type="project" value="UniProtKB-SubCell"/>
</dbReference>
<dbReference type="InterPro" id="IPR019776">
    <property type="entry name" value="Flagellar_basal_body_rod_CS"/>
</dbReference>
<dbReference type="InterPro" id="IPR011491">
    <property type="entry name" value="FlgE_D2"/>
</dbReference>
<comment type="similarity">
    <text evidence="2 5">Belongs to the flagella basal body rod proteins family.</text>
</comment>
<dbReference type="Gene3D" id="2.60.98.20">
    <property type="entry name" value="Flagellar hook protein FlgE"/>
    <property type="match status" value="1"/>
</dbReference>
<evidence type="ECO:0000259" key="8">
    <source>
        <dbReference type="Pfam" id="PF07559"/>
    </source>
</evidence>
<dbReference type="GO" id="GO:0005829">
    <property type="term" value="C:cytosol"/>
    <property type="evidence" value="ECO:0007669"/>
    <property type="project" value="TreeGrafter"/>
</dbReference>
<dbReference type="SUPFAM" id="SSF117143">
    <property type="entry name" value="Flagellar hook protein flgE"/>
    <property type="match status" value="2"/>
</dbReference>
<feature type="domain" description="Flagellar hook protein FlgE/F/G-like D1" evidence="9">
    <location>
        <begin position="95"/>
        <end position="149"/>
    </location>
</feature>